<dbReference type="AlphaFoldDB" id="A0A3M2HI71"/>
<dbReference type="InterPro" id="IPR012448">
    <property type="entry name" value="DUF1652"/>
</dbReference>
<accession>A0A3M2HI71</accession>
<comment type="caution">
    <text evidence="1">The sequence shown here is derived from an EMBL/GenBank/DDBJ whole genome shotgun (WGS) entry which is preliminary data.</text>
</comment>
<dbReference type="EMBL" id="RFFM01000009">
    <property type="protein sequence ID" value="RMH87633.1"/>
    <property type="molecule type" value="Genomic_DNA"/>
</dbReference>
<dbReference type="Pfam" id="PF07865">
    <property type="entry name" value="DUF1652"/>
    <property type="match status" value="1"/>
</dbReference>
<organism evidence="1 2">
    <name type="scientific">Stutzerimonas zhaodongensis</name>
    <dbReference type="NCBI Taxonomy" id="1176257"/>
    <lineage>
        <taxon>Bacteria</taxon>
        <taxon>Pseudomonadati</taxon>
        <taxon>Pseudomonadota</taxon>
        <taxon>Gammaproteobacteria</taxon>
        <taxon>Pseudomonadales</taxon>
        <taxon>Pseudomonadaceae</taxon>
        <taxon>Stutzerimonas</taxon>
    </lineage>
</organism>
<dbReference type="Proteomes" id="UP000269774">
    <property type="component" value="Unassembled WGS sequence"/>
</dbReference>
<protein>
    <submittedName>
        <fullName evidence="1">DUF1652 domain-containing protein</fullName>
    </submittedName>
</protein>
<dbReference type="RefSeq" id="WP_122168653.1">
    <property type="nucleotide sequence ID" value="NZ_CP180504.1"/>
</dbReference>
<keyword evidence="2" id="KW-1185">Reference proteome</keyword>
<dbReference type="OrthoDB" id="6990951at2"/>
<reference evidence="1 2" key="1">
    <citation type="submission" date="2018-10" db="EMBL/GenBank/DDBJ databases">
        <title>Pseudomonas zhaodongensis NEAU-ST5-21(T) genome.</title>
        <authorList>
            <person name="Peng J."/>
            <person name="Liu Z.-P."/>
        </authorList>
    </citation>
    <scope>NUCLEOTIDE SEQUENCE [LARGE SCALE GENOMIC DNA]</scope>
    <source>
        <strain evidence="1 2">NEAU-ST5-21</strain>
    </source>
</reference>
<proteinExistence type="predicted"/>
<evidence type="ECO:0000313" key="1">
    <source>
        <dbReference type="EMBL" id="RMH87633.1"/>
    </source>
</evidence>
<gene>
    <name evidence="1" type="ORF">EA797_20475</name>
</gene>
<name>A0A3M2HI71_9GAMM</name>
<evidence type="ECO:0000313" key="2">
    <source>
        <dbReference type="Proteomes" id="UP000269774"/>
    </source>
</evidence>
<sequence length="81" mass="9172">MITSRQSLAARVELQRAFSPLACSYLHERSSVRLRFYERDTGQTQLIVAGIPVSQVATSQGLAKLILELRYELDGSTFDRR</sequence>